<dbReference type="InterPro" id="IPR034466">
    <property type="entry name" value="Methyltransferase_Class_B"/>
</dbReference>
<dbReference type="STRING" id="1839801.Dform_00603"/>
<dbReference type="InterPro" id="IPR023404">
    <property type="entry name" value="rSAM_horseshoe"/>
</dbReference>
<dbReference type="GO" id="GO:0031419">
    <property type="term" value="F:cobalamin binding"/>
    <property type="evidence" value="ECO:0007669"/>
    <property type="project" value="InterPro"/>
</dbReference>
<dbReference type="Gene3D" id="3.40.50.280">
    <property type="entry name" value="Cobalamin-binding domain"/>
    <property type="match status" value="1"/>
</dbReference>
<dbReference type="AlphaFoldDB" id="A0A1P8F690"/>
<dbReference type="InterPro" id="IPR036724">
    <property type="entry name" value="Cobalamin-bd_sf"/>
</dbReference>
<dbReference type="PROSITE" id="PS51332">
    <property type="entry name" value="B12_BINDING"/>
    <property type="match status" value="1"/>
</dbReference>
<accession>A0A1P8F690</accession>
<gene>
    <name evidence="10" type="ORF">Dform_00603</name>
</gene>
<evidence type="ECO:0000256" key="7">
    <source>
        <dbReference type="ARBA" id="ARBA00023014"/>
    </source>
</evidence>
<dbReference type="SUPFAM" id="SSF52242">
    <property type="entry name" value="Cobalamin (vitamin B12)-binding domain"/>
    <property type="match status" value="1"/>
</dbReference>
<dbReference type="InterPro" id="IPR006158">
    <property type="entry name" value="Cobalamin-bd"/>
</dbReference>
<keyword evidence="4" id="KW-0949">S-adenosyl-L-methionine</keyword>
<dbReference type="SFLD" id="SFLDG01082">
    <property type="entry name" value="B12-binding_domain_containing"/>
    <property type="match status" value="1"/>
</dbReference>
<organism evidence="10 11">
    <name type="scientific">Dehalogenimonas formicexedens</name>
    <dbReference type="NCBI Taxonomy" id="1839801"/>
    <lineage>
        <taxon>Bacteria</taxon>
        <taxon>Bacillati</taxon>
        <taxon>Chloroflexota</taxon>
        <taxon>Dehalococcoidia</taxon>
        <taxon>Dehalococcoidales</taxon>
        <taxon>Dehalococcoidaceae</taxon>
        <taxon>Dehalogenimonas</taxon>
    </lineage>
</organism>
<comment type="cofactor">
    <cofactor evidence="1">
        <name>[4Fe-4S] cluster</name>
        <dbReference type="ChEBI" id="CHEBI:49883"/>
    </cofactor>
</comment>
<feature type="domain" description="B12-binding" evidence="8">
    <location>
        <begin position="2"/>
        <end position="140"/>
    </location>
</feature>
<dbReference type="SMART" id="SM00729">
    <property type="entry name" value="Elp3"/>
    <property type="match status" value="1"/>
</dbReference>
<dbReference type="Proteomes" id="UP000185934">
    <property type="component" value="Chromosome"/>
</dbReference>
<dbReference type="SUPFAM" id="SSF102114">
    <property type="entry name" value="Radical SAM enzymes"/>
    <property type="match status" value="1"/>
</dbReference>
<keyword evidence="7" id="KW-0411">Iron-sulfur</keyword>
<dbReference type="PANTHER" id="PTHR43409:SF7">
    <property type="entry name" value="BLL1977 PROTEIN"/>
    <property type="match status" value="1"/>
</dbReference>
<dbReference type="Gene3D" id="3.80.30.20">
    <property type="entry name" value="tm_1862 like domain"/>
    <property type="match status" value="1"/>
</dbReference>
<dbReference type="OrthoDB" id="9801659at2"/>
<evidence type="ECO:0000256" key="4">
    <source>
        <dbReference type="ARBA" id="ARBA00022691"/>
    </source>
</evidence>
<evidence type="ECO:0000256" key="6">
    <source>
        <dbReference type="ARBA" id="ARBA00023004"/>
    </source>
</evidence>
<evidence type="ECO:0000259" key="9">
    <source>
        <dbReference type="PROSITE" id="PS51918"/>
    </source>
</evidence>
<dbReference type="EMBL" id="CP018258">
    <property type="protein sequence ID" value="APV43958.1"/>
    <property type="molecule type" value="Genomic_DNA"/>
</dbReference>
<dbReference type="KEGG" id="dfo:Dform_00603"/>
<evidence type="ECO:0000259" key="8">
    <source>
        <dbReference type="PROSITE" id="PS51332"/>
    </source>
</evidence>
<keyword evidence="2" id="KW-0489">Methyltransferase</keyword>
<proteinExistence type="predicted"/>
<dbReference type="InterPro" id="IPR007197">
    <property type="entry name" value="rSAM"/>
</dbReference>
<name>A0A1P8F690_9CHLR</name>
<dbReference type="SFLD" id="SFLDS00029">
    <property type="entry name" value="Radical_SAM"/>
    <property type="match status" value="1"/>
</dbReference>
<evidence type="ECO:0000256" key="5">
    <source>
        <dbReference type="ARBA" id="ARBA00022723"/>
    </source>
</evidence>
<dbReference type="CDD" id="cd02068">
    <property type="entry name" value="radical_SAM_B12_BD"/>
    <property type="match status" value="1"/>
</dbReference>
<dbReference type="GO" id="GO:0003824">
    <property type="term" value="F:catalytic activity"/>
    <property type="evidence" value="ECO:0007669"/>
    <property type="project" value="InterPro"/>
</dbReference>
<dbReference type="CDD" id="cd01335">
    <property type="entry name" value="Radical_SAM"/>
    <property type="match status" value="1"/>
</dbReference>
<dbReference type="Pfam" id="PF04055">
    <property type="entry name" value="Radical_SAM"/>
    <property type="match status" value="1"/>
</dbReference>
<dbReference type="InterPro" id="IPR006638">
    <property type="entry name" value="Elp3/MiaA/NifB-like_rSAM"/>
</dbReference>
<keyword evidence="3" id="KW-0808">Transferase</keyword>
<evidence type="ECO:0000313" key="10">
    <source>
        <dbReference type="EMBL" id="APV43958.1"/>
    </source>
</evidence>
<keyword evidence="5" id="KW-0479">Metal-binding</keyword>
<evidence type="ECO:0000313" key="11">
    <source>
        <dbReference type="Proteomes" id="UP000185934"/>
    </source>
</evidence>
<dbReference type="RefSeq" id="WP_076003701.1">
    <property type="nucleotide sequence ID" value="NZ_CP018258.1"/>
</dbReference>
<evidence type="ECO:0000256" key="1">
    <source>
        <dbReference type="ARBA" id="ARBA00001966"/>
    </source>
</evidence>
<dbReference type="GO" id="GO:0046872">
    <property type="term" value="F:metal ion binding"/>
    <property type="evidence" value="ECO:0007669"/>
    <property type="project" value="UniProtKB-KW"/>
</dbReference>
<dbReference type="PROSITE" id="PS51918">
    <property type="entry name" value="RADICAL_SAM"/>
    <property type="match status" value="1"/>
</dbReference>
<evidence type="ECO:0000256" key="2">
    <source>
        <dbReference type="ARBA" id="ARBA00022603"/>
    </source>
</evidence>
<feature type="domain" description="Radical SAM core" evidence="9">
    <location>
        <begin position="179"/>
        <end position="399"/>
    </location>
</feature>
<protein>
    <submittedName>
        <fullName evidence="10">Radical SAM superfamily enzyme YgiQ, UPF0313 family</fullName>
    </submittedName>
</protein>
<dbReference type="InterPro" id="IPR051198">
    <property type="entry name" value="BchE-like"/>
</dbReference>
<dbReference type="PANTHER" id="PTHR43409">
    <property type="entry name" value="ANAEROBIC MAGNESIUM-PROTOPORPHYRIN IX MONOMETHYL ESTER CYCLASE-RELATED"/>
    <property type="match status" value="1"/>
</dbReference>
<dbReference type="Pfam" id="PF02310">
    <property type="entry name" value="B12-binding"/>
    <property type="match status" value="1"/>
</dbReference>
<keyword evidence="6" id="KW-0408">Iron</keyword>
<reference evidence="11" key="1">
    <citation type="submission" date="2016-11" db="EMBL/GenBank/DDBJ databases">
        <title>Dehalogenimonas formicexedens sp. nov., a chlorinated alkane respiring bacterium isolated from contaminated groundwater.</title>
        <authorList>
            <person name="Key T.A."/>
            <person name="Bowman K.S."/>
            <person name="Lee I."/>
            <person name="Chun J."/>
            <person name="Albuquerque L."/>
            <person name="da Costa M.S."/>
            <person name="Rainey F.A."/>
            <person name="Moe W.M."/>
        </authorList>
    </citation>
    <scope>NUCLEOTIDE SEQUENCE [LARGE SCALE GENOMIC DNA]</scope>
    <source>
        <strain evidence="11">NSZ-14</strain>
    </source>
</reference>
<keyword evidence="11" id="KW-1185">Reference proteome</keyword>
<sequence>MRILLVTAPNPNYSAYYAKAYTNLPKGLLYIASYLEQNGHEVKIYDGFVDDRKPEDFIDWKPQLVGFSVITGPNLEGAILQSKRFRELLPEVPIAWGNVHVSVLPKQTLSEPYVDYAVIGAGEHTMLELANHLEKGERRLEDIKGLAFKRNGEMIINEPRPFVHDLEAMPDPAWHLVPVKKYSLIGINTSRGCAHHCAFCYNKSYNKGYYAFLSAERIVSQIEFLRKTYDAKYIRFDEDNFTFNRKRLRDFCNLLIERKIKISWNCDSRADLSEADVALMAKAGCVAIGLGLESGSQRGLDFMQKDITVPEMERTFWSLVKHHIRTSVYIIYGYPTETVDDFQATHEMLKRLDNPYYMYNRFVPFPGSALYDYCVREGLITPPERLEDWPEYLIEYANKINLSSVPTEMMTEAAANWRATYAAQRVKFTLKHNPAYFLTAFKNPVKFAREVGELIKFHGQVNKFYKTVQQKLLGFAGSKDSHLPVGISPKPRIS</sequence>
<dbReference type="GO" id="GO:0051539">
    <property type="term" value="F:4 iron, 4 sulfur cluster binding"/>
    <property type="evidence" value="ECO:0007669"/>
    <property type="project" value="UniProtKB-KW"/>
</dbReference>
<evidence type="ECO:0000256" key="3">
    <source>
        <dbReference type="ARBA" id="ARBA00022679"/>
    </source>
</evidence>
<dbReference type="InterPro" id="IPR058240">
    <property type="entry name" value="rSAM_sf"/>
</dbReference>
<dbReference type="SFLD" id="SFLDG01123">
    <property type="entry name" value="methyltransferase_(Class_B)"/>
    <property type="match status" value="1"/>
</dbReference>